<keyword evidence="2" id="KW-0408">Iron</keyword>
<dbReference type="Proteomes" id="UP001497623">
    <property type="component" value="Unassembled WGS sequence"/>
</dbReference>
<keyword evidence="1" id="KW-0575">Peroxidase</keyword>
<dbReference type="PROSITE" id="PS50292">
    <property type="entry name" value="PEROXIDASE_3"/>
    <property type="match status" value="1"/>
</dbReference>
<dbReference type="GO" id="GO:0006979">
    <property type="term" value="P:response to oxidative stress"/>
    <property type="evidence" value="ECO:0007669"/>
    <property type="project" value="InterPro"/>
</dbReference>
<dbReference type="InterPro" id="IPR037120">
    <property type="entry name" value="Haem_peroxidase_sf_animal"/>
</dbReference>
<dbReference type="SUPFAM" id="SSF48113">
    <property type="entry name" value="Heme-dependent peroxidases"/>
    <property type="match status" value="1"/>
</dbReference>
<evidence type="ECO:0000256" key="2">
    <source>
        <dbReference type="PIRSR" id="PIRSR619791-2"/>
    </source>
</evidence>
<dbReference type="InterPro" id="IPR010255">
    <property type="entry name" value="Haem_peroxidase_sf"/>
</dbReference>
<sequence>TSIKDITKYWFGTTVLQSNKSTILTNIKHIIFNGLKPKTLEFDILDKISQNVYLQGYWNNYDPYTNPSMTVAFITAAFRFGHTLLPSTVERRSVSHKYIKSRRLSKLIRQPWDLYEPGVLDEYYMGLMHQPAQAFDDSITQEVTNHLFEEPGEHFGVDLISFNLQRGREAGLPSYTAYRNLCGLPKINSFYDLAQHMTNSTAHKYAQLYSSVDDIDLFSGGVSERPQPGSLLGPTFTCIIALQFQRLRKGDRYWYELPDQPSSFTPRQLSALRKVRLSRLLCENTDRITTLQTYLMVLPDHNLNPRVSCQGGVLPHLDLSAWREQPEYPPSYVRGEHRAPKSHFLPFYSLLNSLF</sequence>
<feature type="non-terminal residue" evidence="3">
    <location>
        <position position="355"/>
    </location>
</feature>
<dbReference type="PANTHER" id="PTHR11475">
    <property type="entry name" value="OXIDASE/PEROXIDASE"/>
    <property type="match status" value="1"/>
</dbReference>
<dbReference type="Gene3D" id="1.10.640.10">
    <property type="entry name" value="Haem peroxidase domain superfamily, animal type"/>
    <property type="match status" value="1"/>
</dbReference>
<keyword evidence="2" id="KW-0479">Metal-binding</keyword>
<reference evidence="3 4" key="1">
    <citation type="submission" date="2024-05" db="EMBL/GenBank/DDBJ databases">
        <authorList>
            <person name="Wallberg A."/>
        </authorList>
    </citation>
    <scope>NUCLEOTIDE SEQUENCE [LARGE SCALE GENOMIC DNA]</scope>
</reference>
<dbReference type="PANTHER" id="PTHR11475:SF106">
    <property type="entry name" value="CURLY SU"/>
    <property type="match status" value="1"/>
</dbReference>
<dbReference type="PRINTS" id="PR00457">
    <property type="entry name" value="ANPEROXIDASE"/>
</dbReference>
<dbReference type="GO" id="GO:0020037">
    <property type="term" value="F:heme binding"/>
    <property type="evidence" value="ECO:0007669"/>
    <property type="project" value="InterPro"/>
</dbReference>
<dbReference type="GO" id="GO:0004601">
    <property type="term" value="F:peroxidase activity"/>
    <property type="evidence" value="ECO:0007669"/>
    <property type="project" value="UniProtKB-KW"/>
</dbReference>
<proteinExistence type="predicted"/>
<dbReference type="InterPro" id="IPR019791">
    <property type="entry name" value="Haem_peroxidase_animal"/>
</dbReference>
<keyword evidence="4" id="KW-1185">Reference proteome</keyword>
<evidence type="ECO:0008006" key="5">
    <source>
        <dbReference type="Google" id="ProtNLM"/>
    </source>
</evidence>
<comment type="caution">
    <text evidence="3">The sequence shown here is derived from an EMBL/GenBank/DDBJ whole genome shotgun (WGS) entry which is preliminary data.</text>
</comment>
<feature type="non-terminal residue" evidence="3">
    <location>
        <position position="1"/>
    </location>
</feature>
<accession>A0AAV2SI63</accession>
<dbReference type="AlphaFoldDB" id="A0AAV2SI63"/>
<gene>
    <name evidence="3" type="ORF">MNOR_LOCUS37851</name>
</gene>
<evidence type="ECO:0000256" key="1">
    <source>
        <dbReference type="ARBA" id="ARBA00022559"/>
    </source>
</evidence>
<feature type="binding site" description="axial binding residue" evidence="2">
    <location>
        <position position="82"/>
    </location>
    <ligand>
        <name>heme b</name>
        <dbReference type="ChEBI" id="CHEBI:60344"/>
    </ligand>
    <ligandPart>
        <name>Fe</name>
        <dbReference type="ChEBI" id="CHEBI:18248"/>
    </ligandPart>
</feature>
<evidence type="ECO:0000313" key="4">
    <source>
        <dbReference type="Proteomes" id="UP001497623"/>
    </source>
</evidence>
<evidence type="ECO:0000313" key="3">
    <source>
        <dbReference type="EMBL" id="CAL4204409.1"/>
    </source>
</evidence>
<organism evidence="3 4">
    <name type="scientific">Meganyctiphanes norvegica</name>
    <name type="common">Northern krill</name>
    <name type="synonym">Thysanopoda norvegica</name>
    <dbReference type="NCBI Taxonomy" id="48144"/>
    <lineage>
        <taxon>Eukaryota</taxon>
        <taxon>Metazoa</taxon>
        <taxon>Ecdysozoa</taxon>
        <taxon>Arthropoda</taxon>
        <taxon>Crustacea</taxon>
        <taxon>Multicrustacea</taxon>
        <taxon>Malacostraca</taxon>
        <taxon>Eumalacostraca</taxon>
        <taxon>Eucarida</taxon>
        <taxon>Euphausiacea</taxon>
        <taxon>Euphausiidae</taxon>
        <taxon>Meganyctiphanes</taxon>
    </lineage>
</organism>
<name>A0AAV2SI63_MEGNR</name>
<protein>
    <recommendedName>
        <fullName evidence="5">Peroxidase</fullName>
    </recommendedName>
</protein>
<keyword evidence="2" id="KW-0349">Heme</keyword>
<dbReference type="Pfam" id="PF03098">
    <property type="entry name" value="An_peroxidase"/>
    <property type="match status" value="1"/>
</dbReference>
<dbReference type="GO" id="GO:0046872">
    <property type="term" value="F:metal ion binding"/>
    <property type="evidence" value="ECO:0007669"/>
    <property type="project" value="UniProtKB-KW"/>
</dbReference>
<keyword evidence="1" id="KW-0560">Oxidoreductase</keyword>
<dbReference type="EMBL" id="CAXKWB010080149">
    <property type="protein sequence ID" value="CAL4204409.1"/>
    <property type="molecule type" value="Genomic_DNA"/>
</dbReference>